<evidence type="ECO:0000313" key="2">
    <source>
        <dbReference type="Proteomes" id="UP001338309"/>
    </source>
</evidence>
<accession>A0ABQ6PRC4</accession>
<gene>
    <name evidence="1" type="ORF">Aconfl_31510</name>
</gene>
<organism evidence="1 2">
    <name type="scientific">Algoriphagus confluentis</name>
    <dbReference type="NCBI Taxonomy" id="1697556"/>
    <lineage>
        <taxon>Bacteria</taxon>
        <taxon>Pseudomonadati</taxon>
        <taxon>Bacteroidota</taxon>
        <taxon>Cytophagia</taxon>
        <taxon>Cytophagales</taxon>
        <taxon>Cyclobacteriaceae</taxon>
        <taxon>Algoriphagus</taxon>
    </lineage>
</organism>
<comment type="caution">
    <text evidence="1">The sequence shown here is derived from an EMBL/GenBank/DDBJ whole genome shotgun (WGS) entry which is preliminary data.</text>
</comment>
<sequence length="278" mass="32191">MNSFLLILLFIFSGLFSGPGPRELTFSNPTAEIPLEYVDLVSLDTRDQIFASNTSGDVYLYDKNGKQLNLYSPVNQGRLHQLEASWTVNIFTFSADLQEYRIMDRFLNELSNRQFFSSGINLPKAATLGNNNIIWAWDESDLSLKRLNYLQNQIIQSQPLNLILESENLTVSEIREFKNRLFMNVPESGIYIFDNQGNFLQKVNLRIDQRLCFYRENLFWVEGKKLKMYSLGLKAIFDVGVLPSEGVHYLQIGQEIITFVKEDRIEIYPLPEGLKYIN</sequence>
<dbReference type="Proteomes" id="UP001338309">
    <property type="component" value="Unassembled WGS sequence"/>
</dbReference>
<evidence type="ECO:0000313" key="1">
    <source>
        <dbReference type="EMBL" id="GMQ30508.1"/>
    </source>
</evidence>
<keyword evidence="2" id="KW-1185">Reference proteome</keyword>
<reference evidence="1 2" key="1">
    <citation type="submission" date="2023-08" db="EMBL/GenBank/DDBJ databases">
        <title>Draft genome sequence of Algoriphagus confluentis.</title>
        <authorList>
            <person name="Takatani N."/>
            <person name="Hosokawa M."/>
            <person name="Sawabe T."/>
        </authorList>
    </citation>
    <scope>NUCLEOTIDE SEQUENCE [LARGE SCALE GENOMIC DNA]</scope>
    <source>
        <strain evidence="1 2">NBRC 111222</strain>
    </source>
</reference>
<name>A0ABQ6PRC4_9BACT</name>
<dbReference type="EMBL" id="BTPD01000010">
    <property type="protein sequence ID" value="GMQ30508.1"/>
    <property type="molecule type" value="Genomic_DNA"/>
</dbReference>
<dbReference type="RefSeq" id="WP_338225213.1">
    <property type="nucleotide sequence ID" value="NZ_BTPD01000010.1"/>
</dbReference>
<proteinExistence type="predicted"/>
<protein>
    <submittedName>
        <fullName evidence="1">Uncharacterized protein</fullName>
    </submittedName>
</protein>